<evidence type="ECO:0000256" key="6">
    <source>
        <dbReference type="ARBA" id="ARBA00022833"/>
    </source>
</evidence>
<sequence length="183" mass="21137">MYSLTKKRWQAINEHDASYNNQFLYGVTTDHRVCCPGCLRPKQFTRKDIEIFKTPDESLIHGFIPCPDCHPFGQLDERASFVLNVKSYLVSNYAKRITLEELSQIFHTSTGVLHRSFLLETDETPQNYLLHIRMFHATEFLKNTNLSVAAIGLKVGIPNLSYFNTVFKQQAGLTAVQYRKQFN</sequence>
<evidence type="ECO:0000313" key="14">
    <source>
        <dbReference type="Proteomes" id="UP000245433"/>
    </source>
</evidence>
<keyword evidence="5" id="KW-0227">DNA damage</keyword>
<keyword evidence="2" id="KW-0489">Methyltransferase</keyword>
<dbReference type="SMART" id="SM00342">
    <property type="entry name" value="HTH_ARAC"/>
    <property type="match status" value="1"/>
</dbReference>
<dbReference type="PIRSF" id="PIRSF000408">
    <property type="entry name" value="Alkyltransferas_AdaA"/>
    <property type="match status" value="1"/>
</dbReference>
<gene>
    <name evidence="13" type="ORF">C7384_101105</name>
</gene>
<keyword evidence="8" id="KW-0238">DNA-binding</keyword>
<evidence type="ECO:0000256" key="3">
    <source>
        <dbReference type="ARBA" id="ARBA00022679"/>
    </source>
</evidence>
<evidence type="ECO:0000259" key="12">
    <source>
        <dbReference type="PROSITE" id="PS01124"/>
    </source>
</evidence>
<evidence type="ECO:0000256" key="9">
    <source>
        <dbReference type="ARBA" id="ARBA00023159"/>
    </source>
</evidence>
<name>A0A2U1DF65_9LACO</name>
<organism evidence="13 14">
    <name type="scientific">Convivina intestini</name>
    <dbReference type="NCBI Taxonomy" id="1505726"/>
    <lineage>
        <taxon>Bacteria</taxon>
        <taxon>Bacillati</taxon>
        <taxon>Bacillota</taxon>
        <taxon>Bacilli</taxon>
        <taxon>Lactobacillales</taxon>
        <taxon>Lactobacillaceae</taxon>
        <taxon>Convivina</taxon>
    </lineage>
</organism>
<dbReference type="SUPFAM" id="SSF46689">
    <property type="entry name" value="Homeodomain-like"/>
    <property type="match status" value="2"/>
</dbReference>
<dbReference type="Gene3D" id="1.10.10.60">
    <property type="entry name" value="Homeodomain-like"/>
    <property type="match status" value="2"/>
</dbReference>
<keyword evidence="3" id="KW-0808">Transferase</keyword>
<accession>A0A2U1DF65</accession>
<dbReference type="Pfam" id="PF02805">
    <property type="entry name" value="Ada_Zn_binding"/>
    <property type="match status" value="1"/>
</dbReference>
<keyword evidence="11" id="KW-0234">DNA repair</keyword>
<dbReference type="RefSeq" id="WP_248719282.1">
    <property type="nucleotide sequence ID" value="NZ_CAKOEW010000004.1"/>
</dbReference>
<keyword evidence="9" id="KW-0010">Activator</keyword>
<comment type="caution">
    <text evidence="13">The sequence shown here is derived from an EMBL/GenBank/DDBJ whole genome shotgun (WGS) entry which is preliminary data.</text>
</comment>
<evidence type="ECO:0000256" key="7">
    <source>
        <dbReference type="ARBA" id="ARBA00023015"/>
    </source>
</evidence>
<comment type="cofactor">
    <cofactor evidence="1">
        <name>Zn(2+)</name>
        <dbReference type="ChEBI" id="CHEBI:29105"/>
    </cofactor>
</comment>
<dbReference type="GO" id="GO:0043565">
    <property type="term" value="F:sequence-specific DNA binding"/>
    <property type="evidence" value="ECO:0007669"/>
    <property type="project" value="InterPro"/>
</dbReference>
<dbReference type="GO" id="GO:0008270">
    <property type="term" value="F:zinc ion binding"/>
    <property type="evidence" value="ECO:0007669"/>
    <property type="project" value="InterPro"/>
</dbReference>
<dbReference type="PROSITE" id="PS01124">
    <property type="entry name" value="HTH_ARAC_FAMILY_2"/>
    <property type="match status" value="1"/>
</dbReference>
<keyword evidence="6" id="KW-0862">Zinc</keyword>
<evidence type="ECO:0000256" key="10">
    <source>
        <dbReference type="ARBA" id="ARBA00023163"/>
    </source>
</evidence>
<dbReference type="PANTHER" id="PTHR43280">
    <property type="entry name" value="ARAC-FAMILY TRANSCRIPTIONAL REGULATOR"/>
    <property type="match status" value="1"/>
</dbReference>
<evidence type="ECO:0000256" key="5">
    <source>
        <dbReference type="ARBA" id="ARBA00022763"/>
    </source>
</evidence>
<reference evidence="13 14" key="1">
    <citation type="submission" date="2018-04" db="EMBL/GenBank/DDBJ databases">
        <title>Genomic Encyclopedia of Type Strains, Phase IV (KMG-IV): sequencing the most valuable type-strain genomes for metagenomic binning, comparative biology and taxonomic classification.</title>
        <authorList>
            <person name="Goeker M."/>
        </authorList>
    </citation>
    <scope>NUCLEOTIDE SEQUENCE [LARGE SCALE GENOMIC DNA]</scope>
    <source>
        <strain evidence="13 14">DSM 28795</strain>
    </source>
</reference>
<keyword evidence="7" id="KW-0805">Transcription regulation</keyword>
<dbReference type="InterPro" id="IPR016220">
    <property type="entry name" value="Me-P-triester_DNA_alkyl-Trfase"/>
</dbReference>
<keyword evidence="14" id="KW-1185">Reference proteome</keyword>
<feature type="domain" description="HTH araC/xylS-type" evidence="12">
    <location>
        <begin position="83"/>
        <end position="181"/>
    </location>
</feature>
<dbReference type="PANTHER" id="PTHR43280:SF2">
    <property type="entry name" value="HTH-TYPE TRANSCRIPTIONAL REGULATOR EXSA"/>
    <property type="match status" value="1"/>
</dbReference>
<dbReference type="InterPro" id="IPR009057">
    <property type="entry name" value="Homeodomain-like_sf"/>
</dbReference>
<dbReference type="Proteomes" id="UP000245433">
    <property type="component" value="Unassembled WGS sequence"/>
</dbReference>
<dbReference type="GO" id="GO:0032259">
    <property type="term" value="P:methylation"/>
    <property type="evidence" value="ECO:0007669"/>
    <property type="project" value="UniProtKB-KW"/>
</dbReference>
<dbReference type="GO" id="GO:0003700">
    <property type="term" value="F:DNA-binding transcription factor activity"/>
    <property type="evidence" value="ECO:0007669"/>
    <property type="project" value="InterPro"/>
</dbReference>
<evidence type="ECO:0000256" key="8">
    <source>
        <dbReference type="ARBA" id="ARBA00023125"/>
    </source>
</evidence>
<evidence type="ECO:0000256" key="2">
    <source>
        <dbReference type="ARBA" id="ARBA00022603"/>
    </source>
</evidence>
<evidence type="ECO:0000256" key="11">
    <source>
        <dbReference type="ARBA" id="ARBA00023204"/>
    </source>
</evidence>
<dbReference type="InterPro" id="IPR004026">
    <property type="entry name" value="Ada_DNA_repair_Zn-bd"/>
</dbReference>
<dbReference type="InterPro" id="IPR018060">
    <property type="entry name" value="HTH_AraC"/>
</dbReference>
<proteinExistence type="predicted"/>
<dbReference type="InterPro" id="IPR018062">
    <property type="entry name" value="HTH_AraC-typ_CS"/>
</dbReference>
<dbReference type="EMBL" id="QEKT01000001">
    <property type="protein sequence ID" value="PVY86192.1"/>
    <property type="molecule type" value="Genomic_DNA"/>
</dbReference>
<dbReference type="GO" id="GO:0006281">
    <property type="term" value="P:DNA repair"/>
    <property type="evidence" value="ECO:0007669"/>
    <property type="project" value="UniProtKB-KW"/>
</dbReference>
<evidence type="ECO:0000313" key="13">
    <source>
        <dbReference type="EMBL" id="PVY86192.1"/>
    </source>
</evidence>
<dbReference type="SUPFAM" id="SSF57884">
    <property type="entry name" value="Ada DNA repair protein, N-terminal domain (N-Ada 10)"/>
    <property type="match status" value="1"/>
</dbReference>
<dbReference type="Pfam" id="PF12833">
    <property type="entry name" value="HTH_18"/>
    <property type="match status" value="1"/>
</dbReference>
<keyword evidence="4" id="KW-0479">Metal-binding</keyword>
<evidence type="ECO:0000256" key="4">
    <source>
        <dbReference type="ARBA" id="ARBA00022723"/>
    </source>
</evidence>
<dbReference type="AlphaFoldDB" id="A0A2U1DF65"/>
<dbReference type="InterPro" id="IPR035451">
    <property type="entry name" value="Ada-like_dom_sf"/>
</dbReference>
<dbReference type="PROSITE" id="PS00041">
    <property type="entry name" value="HTH_ARAC_FAMILY_1"/>
    <property type="match status" value="1"/>
</dbReference>
<protein>
    <submittedName>
        <fullName evidence="13">AraC family transcriptional regulator</fullName>
    </submittedName>
</protein>
<dbReference type="GO" id="GO:0008168">
    <property type="term" value="F:methyltransferase activity"/>
    <property type="evidence" value="ECO:0007669"/>
    <property type="project" value="UniProtKB-KW"/>
</dbReference>
<dbReference type="Gene3D" id="3.40.10.10">
    <property type="entry name" value="DNA Methylphosphotriester Repair Domain"/>
    <property type="match status" value="1"/>
</dbReference>
<keyword evidence="10" id="KW-0804">Transcription</keyword>
<evidence type="ECO:0000256" key="1">
    <source>
        <dbReference type="ARBA" id="ARBA00001947"/>
    </source>
</evidence>